<comment type="subcellular location">
    <subcellularLocation>
        <location evidence="1">Cell membrane</location>
        <topology evidence="1">Multi-pass membrane protein</topology>
    </subcellularLocation>
</comment>
<keyword evidence="7" id="KW-0406">Ion transport</keyword>
<keyword evidence="6 14" id="KW-1133">Transmembrane helix</keyword>
<dbReference type="PANTHER" id="PTHR12424:SF8">
    <property type="entry name" value="PROTEIN TWEETY"/>
    <property type="match status" value="1"/>
</dbReference>
<evidence type="ECO:0000256" key="10">
    <source>
        <dbReference type="ARBA" id="ARBA00023180"/>
    </source>
</evidence>
<feature type="compositionally biased region" description="Low complexity" evidence="13">
    <location>
        <begin position="347"/>
        <end position="377"/>
    </location>
</feature>
<dbReference type="GO" id="GO:0005229">
    <property type="term" value="F:intracellularly calcium-gated chloride channel activity"/>
    <property type="evidence" value="ECO:0007669"/>
    <property type="project" value="TreeGrafter"/>
</dbReference>
<reference evidence="15 16" key="1">
    <citation type="submission" date="2023-10" db="EMBL/GenBank/DDBJ databases">
        <authorList>
            <person name="Maclean D."/>
            <person name="Macfadyen A."/>
        </authorList>
    </citation>
    <scope>NUCLEOTIDE SEQUENCE [LARGE SCALE GENOMIC DNA]</scope>
</reference>
<dbReference type="GO" id="GO:0034707">
    <property type="term" value="C:chloride channel complex"/>
    <property type="evidence" value="ECO:0007669"/>
    <property type="project" value="UniProtKB-KW"/>
</dbReference>
<evidence type="ECO:0000256" key="1">
    <source>
        <dbReference type="ARBA" id="ARBA00004651"/>
    </source>
</evidence>
<keyword evidence="16" id="KW-1185">Reference proteome</keyword>
<comment type="similarity">
    <text evidence="2">Belongs to the tweety family.</text>
</comment>
<feature type="transmembrane region" description="Helical" evidence="14">
    <location>
        <begin position="113"/>
        <end position="131"/>
    </location>
</feature>
<keyword evidence="4" id="KW-1003">Cell membrane</keyword>
<evidence type="ECO:0000256" key="9">
    <source>
        <dbReference type="ARBA" id="ARBA00023173"/>
    </source>
</evidence>
<evidence type="ECO:0000256" key="3">
    <source>
        <dbReference type="ARBA" id="ARBA00022448"/>
    </source>
</evidence>
<feature type="transmembrane region" description="Helical" evidence="14">
    <location>
        <begin position="143"/>
        <end position="165"/>
    </location>
</feature>
<proteinExistence type="inferred from homology"/>
<dbReference type="GO" id="GO:0072320">
    <property type="term" value="F:volume-sensitive chloride channel activity"/>
    <property type="evidence" value="ECO:0007669"/>
    <property type="project" value="TreeGrafter"/>
</dbReference>
<dbReference type="EMBL" id="CAUYUE010000014">
    <property type="protein sequence ID" value="CAK0786461.1"/>
    <property type="molecule type" value="Genomic_DNA"/>
</dbReference>
<feature type="transmembrane region" description="Helical" evidence="14">
    <location>
        <begin position="302"/>
        <end position="324"/>
    </location>
</feature>
<evidence type="ECO:0000256" key="11">
    <source>
        <dbReference type="ARBA" id="ARBA00023214"/>
    </source>
</evidence>
<evidence type="ECO:0000256" key="5">
    <source>
        <dbReference type="ARBA" id="ARBA00022692"/>
    </source>
</evidence>
<keyword evidence="8 14" id="KW-0472">Membrane</keyword>
<dbReference type="InterPro" id="IPR006990">
    <property type="entry name" value="Tweety"/>
</dbReference>
<accession>A0AAV1II32</accession>
<evidence type="ECO:0000313" key="15">
    <source>
        <dbReference type="EMBL" id="CAK0786461.1"/>
    </source>
</evidence>
<feature type="region of interest" description="Disordered" evidence="13">
    <location>
        <begin position="347"/>
        <end position="399"/>
    </location>
</feature>
<dbReference type="AlphaFoldDB" id="A0AAV1II32"/>
<keyword evidence="3" id="KW-0813">Transport</keyword>
<evidence type="ECO:0000256" key="12">
    <source>
        <dbReference type="ARBA" id="ARBA00023303"/>
    </source>
</evidence>
<evidence type="ECO:0000313" key="16">
    <source>
        <dbReference type="Proteomes" id="UP001314263"/>
    </source>
</evidence>
<sequence length="431" mass="45417">MQTVQSSLGAVQTSLSSVPDLTAYIAALTPAVVAYDALGPTLFTDAQSQISSINSTITSSIANARSDVASNLGPVQDEINNLHNQTIDRITNYESQYVPQAQYYDKIRQAVQYAYLAAAIAVCLGLILGVLTNCPFLTGFLTLVLLVVTVIFSIVAAVLFILASVGNDGCTNLESYLVTEIPSLAGNDASTQSKAITLANYYFYNQGGPVSAIVQDVAGVNLTDVFVQINTTRDQAISSITGSYTLQPKMQAIVNGFVNISNDAVANITAAEALASYASIHPFYIEVKTFACCSGVNMLGNLWAAMFSAGSLSVILLLFVFVFLRDLDHLPAKGELEEAERLGSGMSAGAPGYSGGSAREAPGGQSVSPSVQGSAGSRGSLLAPHTAKQGDHKHTGQAYAVHASTPKPIPAQELQRQQYMRHALHMDSAGY</sequence>
<evidence type="ECO:0000256" key="6">
    <source>
        <dbReference type="ARBA" id="ARBA00022989"/>
    </source>
</evidence>
<protein>
    <submittedName>
        <fullName evidence="15">Uncharacterized protein</fullName>
    </submittedName>
</protein>
<evidence type="ECO:0000256" key="2">
    <source>
        <dbReference type="ARBA" id="ARBA00009849"/>
    </source>
</evidence>
<keyword evidence="9" id="KW-0869">Chloride channel</keyword>
<dbReference type="PANTHER" id="PTHR12424">
    <property type="entry name" value="TWEETY-RELATED"/>
    <property type="match status" value="1"/>
</dbReference>
<dbReference type="Proteomes" id="UP001314263">
    <property type="component" value="Unassembled WGS sequence"/>
</dbReference>
<dbReference type="GO" id="GO:0005886">
    <property type="term" value="C:plasma membrane"/>
    <property type="evidence" value="ECO:0007669"/>
    <property type="project" value="UniProtKB-SubCell"/>
</dbReference>
<evidence type="ECO:0000256" key="14">
    <source>
        <dbReference type="SAM" id="Phobius"/>
    </source>
</evidence>
<gene>
    <name evidence="15" type="ORF">CVIRNUC_009674</name>
</gene>
<evidence type="ECO:0000256" key="7">
    <source>
        <dbReference type="ARBA" id="ARBA00023065"/>
    </source>
</evidence>
<evidence type="ECO:0000256" key="8">
    <source>
        <dbReference type="ARBA" id="ARBA00023136"/>
    </source>
</evidence>
<comment type="caution">
    <text evidence="15">The sequence shown here is derived from an EMBL/GenBank/DDBJ whole genome shotgun (WGS) entry which is preliminary data.</text>
</comment>
<evidence type="ECO:0000256" key="13">
    <source>
        <dbReference type="SAM" id="MobiDB-lite"/>
    </source>
</evidence>
<evidence type="ECO:0000256" key="4">
    <source>
        <dbReference type="ARBA" id="ARBA00022475"/>
    </source>
</evidence>
<organism evidence="15 16">
    <name type="scientific">Coccomyxa viridis</name>
    <dbReference type="NCBI Taxonomy" id="1274662"/>
    <lineage>
        <taxon>Eukaryota</taxon>
        <taxon>Viridiplantae</taxon>
        <taxon>Chlorophyta</taxon>
        <taxon>core chlorophytes</taxon>
        <taxon>Trebouxiophyceae</taxon>
        <taxon>Trebouxiophyceae incertae sedis</taxon>
        <taxon>Coccomyxaceae</taxon>
        <taxon>Coccomyxa</taxon>
    </lineage>
</organism>
<keyword evidence="5 14" id="KW-0812">Transmembrane</keyword>
<keyword evidence="11" id="KW-0868">Chloride</keyword>
<keyword evidence="10" id="KW-0325">Glycoprotein</keyword>
<name>A0AAV1II32_9CHLO</name>
<keyword evidence="12" id="KW-0407">Ion channel</keyword>